<evidence type="ECO:0000313" key="2">
    <source>
        <dbReference type="EMBL" id="KDR10357.1"/>
    </source>
</evidence>
<name>A0A067QZ81_ZOONE</name>
<accession>A0A067QZ81</accession>
<keyword evidence="2" id="KW-0675">Receptor</keyword>
<dbReference type="Proteomes" id="UP000027135">
    <property type="component" value="Unassembled WGS sequence"/>
</dbReference>
<dbReference type="AlphaFoldDB" id="A0A067QZ81"/>
<feature type="region of interest" description="Disordered" evidence="1">
    <location>
        <begin position="134"/>
        <end position="218"/>
    </location>
</feature>
<dbReference type="STRING" id="136037.A0A067QZ81"/>
<keyword evidence="3" id="KW-1185">Reference proteome</keyword>
<feature type="compositionally biased region" description="Polar residues" evidence="1">
    <location>
        <begin position="154"/>
        <end position="198"/>
    </location>
</feature>
<sequence>MRHLVRRYIMMSQQGAEHSSISEDDINELKQDISAFRCELIDILQQSGYSVNAYCNAGLGGRKTRQRERRMMKDFDVNTTRDNLVGLWPGQPSHLQRVLISATAPVMIAGRKPATNVSAYAMAALKMKRKKFLSASEKNRGSPYKQIPRIGSDPTRSSSDLQRRTQPGQSQTQIGKVKSTMSESTTDEGVTTQSSDTLEANVESQKEPVAPIVVKEDL</sequence>
<proteinExistence type="predicted"/>
<dbReference type="eggNOG" id="KOG3609">
    <property type="taxonomic scope" value="Eukaryota"/>
</dbReference>
<evidence type="ECO:0000313" key="3">
    <source>
        <dbReference type="Proteomes" id="UP000027135"/>
    </source>
</evidence>
<reference evidence="2 3" key="1">
    <citation type="journal article" date="2014" name="Nat. Commun.">
        <title>Molecular traces of alternative social organization in a termite genome.</title>
        <authorList>
            <person name="Terrapon N."/>
            <person name="Li C."/>
            <person name="Robertson H.M."/>
            <person name="Ji L."/>
            <person name="Meng X."/>
            <person name="Booth W."/>
            <person name="Chen Z."/>
            <person name="Childers C.P."/>
            <person name="Glastad K.M."/>
            <person name="Gokhale K."/>
            <person name="Gowin J."/>
            <person name="Gronenberg W."/>
            <person name="Hermansen R.A."/>
            <person name="Hu H."/>
            <person name="Hunt B.G."/>
            <person name="Huylmans A.K."/>
            <person name="Khalil S.M."/>
            <person name="Mitchell R.D."/>
            <person name="Munoz-Torres M.C."/>
            <person name="Mustard J.A."/>
            <person name="Pan H."/>
            <person name="Reese J.T."/>
            <person name="Scharf M.E."/>
            <person name="Sun F."/>
            <person name="Vogel H."/>
            <person name="Xiao J."/>
            <person name="Yang W."/>
            <person name="Yang Z."/>
            <person name="Yang Z."/>
            <person name="Zhou J."/>
            <person name="Zhu J."/>
            <person name="Brent C.S."/>
            <person name="Elsik C.G."/>
            <person name="Goodisman M.A."/>
            <person name="Liberles D.A."/>
            <person name="Roe R.M."/>
            <person name="Vargo E.L."/>
            <person name="Vilcinskas A."/>
            <person name="Wang J."/>
            <person name="Bornberg-Bauer E."/>
            <person name="Korb J."/>
            <person name="Zhang G."/>
            <person name="Liebig J."/>
        </authorList>
    </citation>
    <scope>NUCLEOTIDE SEQUENCE [LARGE SCALE GENOMIC DNA]</scope>
    <source>
        <tissue evidence="2">Whole organism</tissue>
    </source>
</reference>
<dbReference type="EMBL" id="KK853169">
    <property type="protein sequence ID" value="KDR10357.1"/>
    <property type="molecule type" value="Genomic_DNA"/>
</dbReference>
<gene>
    <name evidence="2" type="ORF">L798_15758</name>
</gene>
<evidence type="ECO:0000256" key="1">
    <source>
        <dbReference type="SAM" id="MobiDB-lite"/>
    </source>
</evidence>
<organism evidence="2 3">
    <name type="scientific">Zootermopsis nevadensis</name>
    <name type="common">Dampwood termite</name>
    <dbReference type="NCBI Taxonomy" id="136037"/>
    <lineage>
        <taxon>Eukaryota</taxon>
        <taxon>Metazoa</taxon>
        <taxon>Ecdysozoa</taxon>
        <taxon>Arthropoda</taxon>
        <taxon>Hexapoda</taxon>
        <taxon>Insecta</taxon>
        <taxon>Pterygota</taxon>
        <taxon>Neoptera</taxon>
        <taxon>Polyneoptera</taxon>
        <taxon>Dictyoptera</taxon>
        <taxon>Blattodea</taxon>
        <taxon>Blattoidea</taxon>
        <taxon>Termitoidae</taxon>
        <taxon>Termopsidae</taxon>
        <taxon>Zootermopsis</taxon>
    </lineage>
</organism>
<dbReference type="InParanoid" id="A0A067QZ81"/>
<protein>
    <submittedName>
        <fullName evidence="2">Transient receptor potential-gamma protein</fullName>
    </submittedName>
</protein>